<dbReference type="Proteomes" id="UP000654257">
    <property type="component" value="Unassembled WGS sequence"/>
</dbReference>
<reference evidence="10" key="2">
    <citation type="submission" date="2020-09" db="EMBL/GenBank/DDBJ databases">
        <authorList>
            <person name="Sun Q."/>
            <person name="Sedlacek I."/>
        </authorList>
    </citation>
    <scope>NUCLEOTIDE SEQUENCE</scope>
    <source>
        <strain evidence="10">CCM 7905</strain>
    </source>
</reference>
<proteinExistence type="predicted"/>
<evidence type="ECO:0000256" key="1">
    <source>
        <dbReference type="ARBA" id="ARBA00001974"/>
    </source>
</evidence>
<dbReference type="Gene3D" id="3.40.50.80">
    <property type="entry name" value="Nucleotide-binding domain of ferredoxin-NADP reductase (FNR) module"/>
    <property type="match status" value="1"/>
</dbReference>
<dbReference type="PROSITE" id="PS00197">
    <property type="entry name" value="2FE2S_FER_1"/>
    <property type="match status" value="1"/>
</dbReference>
<dbReference type="GO" id="GO:0016491">
    <property type="term" value="F:oxidoreductase activity"/>
    <property type="evidence" value="ECO:0007669"/>
    <property type="project" value="UniProtKB-KW"/>
</dbReference>
<evidence type="ECO:0000259" key="8">
    <source>
        <dbReference type="PROSITE" id="PS51085"/>
    </source>
</evidence>
<dbReference type="AlphaFoldDB" id="A0A917LEP7"/>
<dbReference type="PROSITE" id="PS51384">
    <property type="entry name" value="FAD_FR"/>
    <property type="match status" value="1"/>
</dbReference>
<dbReference type="PROSITE" id="PS51085">
    <property type="entry name" value="2FE2S_FER_2"/>
    <property type="match status" value="1"/>
</dbReference>
<dbReference type="InterPro" id="IPR001041">
    <property type="entry name" value="2Fe-2S_ferredoxin-type"/>
</dbReference>
<gene>
    <name evidence="10" type="ORF">GCM10007304_33380</name>
</gene>
<dbReference type="SUPFAM" id="SSF54292">
    <property type="entry name" value="2Fe-2S ferredoxin-like"/>
    <property type="match status" value="1"/>
</dbReference>
<evidence type="ECO:0000256" key="2">
    <source>
        <dbReference type="ARBA" id="ARBA00022630"/>
    </source>
</evidence>
<evidence type="ECO:0000256" key="3">
    <source>
        <dbReference type="ARBA" id="ARBA00022714"/>
    </source>
</evidence>
<sequence>MTTTPDLYVTVTNKQYMADGVVLLELSGAGADLPTWDAGAHIDLFIGPFVRSYSLCGSTGGHGGYQVAVLNEPSGRGGSAYVHDRLQVGHQVGISLPRNHFELVDADRYVFVSGGIGITPIVPMIAAANDRGATWELHYGGRSRASMAFVDQLADHESRVTLYPEDQVGRIPLSELLTDVRPATKIFACGPPPLLDAVAAATAHWPAQSLHVERFVPKEFGTVANREFEVHLERRGTTHRIPAHRSILDVLDDAGVAVPTSCRVGTCGTCEVTVLAGVPDHRDSVLTTEEQADGKYVMLCVSRAVTATLTLDL</sequence>
<feature type="domain" description="2Fe-2S ferredoxin-type" evidence="8">
    <location>
        <begin position="228"/>
        <end position="313"/>
    </location>
</feature>
<dbReference type="GO" id="GO:0051537">
    <property type="term" value="F:2 iron, 2 sulfur cluster binding"/>
    <property type="evidence" value="ECO:0007669"/>
    <property type="project" value="UniProtKB-KW"/>
</dbReference>
<keyword evidence="7" id="KW-0411">Iron-sulfur</keyword>
<dbReference type="PANTHER" id="PTHR47354">
    <property type="entry name" value="NADH OXIDOREDUCTASE HCR"/>
    <property type="match status" value="1"/>
</dbReference>
<dbReference type="RefSeq" id="WP_188545940.1">
    <property type="nucleotide sequence ID" value="NZ_BMCU01000003.1"/>
</dbReference>
<dbReference type="EMBL" id="BMCU01000003">
    <property type="protein sequence ID" value="GGG16563.1"/>
    <property type="molecule type" value="Genomic_DNA"/>
</dbReference>
<dbReference type="SUPFAM" id="SSF63380">
    <property type="entry name" value="Riboflavin synthase domain-like"/>
    <property type="match status" value="1"/>
</dbReference>
<evidence type="ECO:0000256" key="7">
    <source>
        <dbReference type="ARBA" id="ARBA00023014"/>
    </source>
</evidence>
<keyword evidence="4" id="KW-0479">Metal-binding</keyword>
<evidence type="ECO:0000313" key="11">
    <source>
        <dbReference type="Proteomes" id="UP000654257"/>
    </source>
</evidence>
<dbReference type="PRINTS" id="PR00409">
    <property type="entry name" value="PHDIOXRDTASE"/>
</dbReference>
<dbReference type="CDD" id="cd00207">
    <property type="entry name" value="fer2"/>
    <property type="match status" value="1"/>
</dbReference>
<dbReference type="InterPro" id="IPR039261">
    <property type="entry name" value="FNR_nucleotide-bd"/>
</dbReference>
<evidence type="ECO:0000256" key="4">
    <source>
        <dbReference type="ARBA" id="ARBA00022723"/>
    </source>
</evidence>
<dbReference type="InterPro" id="IPR006058">
    <property type="entry name" value="2Fe2S_fd_BS"/>
</dbReference>
<keyword evidence="3" id="KW-0001">2Fe-2S</keyword>
<keyword evidence="5" id="KW-0560">Oxidoreductase</keyword>
<keyword evidence="11" id="KW-1185">Reference proteome</keyword>
<dbReference type="GO" id="GO:0046872">
    <property type="term" value="F:metal ion binding"/>
    <property type="evidence" value="ECO:0007669"/>
    <property type="project" value="UniProtKB-KW"/>
</dbReference>
<keyword evidence="2" id="KW-0285">Flavoprotein</keyword>
<dbReference type="InterPro" id="IPR036010">
    <property type="entry name" value="2Fe-2S_ferredoxin-like_sf"/>
</dbReference>
<protein>
    <submittedName>
        <fullName evidence="10">Oxidoreductase</fullName>
    </submittedName>
</protein>
<accession>A0A917LEP7</accession>
<evidence type="ECO:0000259" key="9">
    <source>
        <dbReference type="PROSITE" id="PS51384"/>
    </source>
</evidence>
<dbReference type="InterPro" id="IPR017927">
    <property type="entry name" value="FAD-bd_FR_type"/>
</dbReference>
<comment type="cofactor">
    <cofactor evidence="1">
        <name>FAD</name>
        <dbReference type="ChEBI" id="CHEBI:57692"/>
    </cofactor>
</comment>
<dbReference type="InterPro" id="IPR012675">
    <property type="entry name" value="Beta-grasp_dom_sf"/>
</dbReference>
<keyword evidence="6" id="KW-0408">Iron</keyword>
<reference evidence="10" key="1">
    <citation type="journal article" date="2014" name="Int. J. Syst. Evol. Microbiol.">
        <title>Complete genome sequence of Corynebacterium casei LMG S-19264T (=DSM 44701T), isolated from a smear-ripened cheese.</title>
        <authorList>
            <consortium name="US DOE Joint Genome Institute (JGI-PGF)"/>
            <person name="Walter F."/>
            <person name="Albersmeier A."/>
            <person name="Kalinowski J."/>
            <person name="Ruckert C."/>
        </authorList>
    </citation>
    <scope>NUCLEOTIDE SEQUENCE</scope>
    <source>
        <strain evidence="10">CCM 7905</strain>
    </source>
</reference>
<dbReference type="Gene3D" id="2.40.30.10">
    <property type="entry name" value="Translation factors"/>
    <property type="match status" value="1"/>
</dbReference>
<evidence type="ECO:0000256" key="5">
    <source>
        <dbReference type="ARBA" id="ARBA00023002"/>
    </source>
</evidence>
<name>A0A917LEP7_9NOCA</name>
<dbReference type="InterPro" id="IPR017938">
    <property type="entry name" value="Riboflavin_synthase-like_b-brl"/>
</dbReference>
<evidence type="ECO:0000256" key="6">
    <source>
        <dbReference type="ARBA" id="ARBA00023004"/>
    </source>
</evidence>
<dbReference type="Pfam" id="PF00111">
    <property type="entry name" value="Fer2"/>
    <property type="match status" value="1"/>
</dbReference>
<dbReference type="PANTHER" id="PTHR47354:SF1">
    <property type="entry name" value="CARNITINE MONOOXYGENASE REDUCTASE SUBUNIT"/>
    <property type="match status" value="1"/>
</dbReference>
<dbReference type="Gene3D" id="3.10.20.30">
    <property type="match status" value="1"/>
</dbReference>
<organism evidence="10 11">
    <name type="scientific">Rhodococcoides trifolii</name>
    <dbReference type="NCBI Taxonomy" id="908250"/>
    <lineage>
        <taxon>Bacteria</taxon>
        <taxon>Bacillati</taxon>
        <taxon>Actinomycetota</taxon>
        <taxon>Actinomycetes</taxon>
        <taxon>Mycobacteriales</taxon>
        <taxon>Nocardiaceae</taxon>
        <taxon>Rhodococcoides</taxon>
    </lineage>
</organism>
<comment type="caution">
    <text evidence="10">The sequence shown here is derived from an EMBL/GenBank/DDBJ whole genome shotgun (WGS) entry which is preliminary data.</text>
</comment>
<dbReference type="InterPro" id="IPR050415">
    <property type="entry name" value="MRET"/>
</dbReference>
<feature type="domain" description="FAD-binding FR-type" evidence="9">
    <location>
        <begin position="4"/>
        <end position="104"/>
    </location>
</feature>
<evidence type="ECO:0000313" key="10">
    <source>
        <dbReference type="EMBL" id="GGG16563.1"/>
    </source>
</evidence>
<dbReference type="CDD" id="cd06185">
    <property type="entry name" value="PDR_like"/>
    <property type="match status" value="1"/>
</dbReference>
<dbReference type="SUPFAM" id="SSF52343">
    <property type="entry name" value="Ferredoxin reductase-like, C-terminal NADP-linked domain"/>
    <property type="match status" value="1"/>
</dbReference>